<gene>
    <name evidence="1" type="ORF">CR513_51880</name>
</gene>
<sequence>MSIGRHIEFLQVATLRNLTTQIIVADVQHLQIPKRPKSLRKQPIDTVVPKIQVLQVLRQPYFPHIKSQQVVRQNYLLRIFVGSKQHRRVSLQHVPGQVHQRQVQLVQRSRNLPAEAVARKRHRRELLGEGPVGVRYEAGDVVSVEAGGRFHLGQEIGYLAGDFGVGDVERTEFGEFGDGWGDCTDKVGDVVDYKKVEVGKVGDGRGNWVGFREVEVGEVEACDAGLQQQFGTQEERLVGLPRSFFIWIRAFLSSGLHGPDSAPLKDRTSACRIMLMRDIFDWGDL</sequence>
<organism evidence="1 2">
    <name type="scientific">Mucuna pruriens</name>
    <name type="common">Velvet bean</name>
    <name type="synonym">Dolichos pruriens</name>
    <dbReference type="NCBI Taxonomy" id="157652"/>
    <lineage>
        <taxon>Eukaryota</taxon>
        <taxon>Viridiplantae</taxon>
        <taxon>Streptophyta</taxon>
        <taxon>Embryophyta</taxon>
        <taxon>Tracheophyta</taxon>
        <taxon>Spermatophyta</taxon>
        <taxon>Magnoliopsida</taxon>
        <taxon>eudicotyledons</taxon>
        <taxon>Gunneridae</taxon>
        <taxon>Pentapetalae</taxon>
        <taxon>rosids</taxon>
        <taxon>fabids</taxon>
        <taxon>Fabales</taxon>
        <taxon>Fabaceae</taxon>
        <taxon>Papilionoideae</taxon>
        <taxon>50 kb inversion clade</taxon>
        <taxon>NPAAA clade</taxon>
        <taxon>indigoferoid/millettioid clade</taxon>
        <taxon>Phaseoleae</taxon>
        <taxon>Mucuna</taxon>
    </lineage>
</organism>
<dbReference type="EMBL" id="QJKJ01012282">
    <property type="protein sequence ID" value="RDX69060.1"/>
    <property type="molecule type" value="Genomic_DNA"/>
</dbReference>
<name>A0A371ESM7_MUCPR</name>
<evidence type="ECO:0000313" key="1">
    <source>
        <dbReference type="EMBL" id="RDX69060.1"/>
    </source>
</evidence>
<accession>A0A371ESM7</accession>
<dbReference type="AlphaFoldDB" id="A0A371ESM7"/>
<proteinExistence type="predicted"/>
<comment type="caution">
    <text evidence="1">The sequence shown here is derived from an EMBL/GenBank/DDBJ whole genome shotgun (WGS) entry which is preliminary data.</text>
</comment>
<reference evidence="1" key="1">
    <citation type="submission" date="2018-05" db="EMBL/GenBank/DDBJ databases">
        <title>Draft genome of Mucuna pruriens seed.</title>
        <authorList>
            <person name="Nnadi N.E."/>
            <person name="Vos R."/>
            <person name="Hasami M.H."/>
            <person name="Devisetty U.K."/>
            <person name="Aguiy J.C."/>
        </authorList>
    </citation>
    <scope>NUCLEOTIDE SEQUENCE [LARGE SCALE GENOMIC DNA]</scope>
    <source>
        <strain evidence="1">JCA_2017</strain>
    </source>
</reference>
<keyword evidence="2" id="KW-1185">Reference proteome</keyword>
<feature type="non-terminal residue" evidence="1">
    <location>
        <position position="1"/>
    </location>
</feature>
<protein>
    <submittedName>
        <fullName evidence="1">Uncharacterized protein</fullName>
    </submittedName>
</protein>
<evidence type="ECO:0000313" key="2">
    <source>
        <dbReference type="Proteomes" id="UP000257109"/>
    </source>
</evidence>
<dbReference type="Proteomes" id="UP000257109">
    <property type="component" value="Unassembled WGS sequence"/>
</dbReference>